<dbReference type="Proteomes" id="UP001161916">
    <property type="component" value="Unassembled WGS sequence"/>
</dbReference>
<comment type="caution">
    <text evidence="1">The sequence shown here is derived from an EMBL/GenBank/DDBJ whole genome shotgun (WGS) entry which is preliminary data.</text>
</comment>
<reference evidence="1" key="2">
    <citation type="journal article" date="2023" name="Gut Microbes">
        <title>Characterization of Bifidobacterium kashiwanohense that utilizes both milk- and plant-derived oligosaccharides.</title>
        <authorList>
            <person name="Orihara K."/>
            <person name="Yahagi K."/>
            <person name="Saito Y."/>
            <person name="Watanabe Y."/>
            <person name="Sasai T."/>
            <person name="Hara T."/>
            <person name="Tsukuda N."/>
            <person name="Oki K."/>
            <person name="Fujimoto J."/>
            <person name="Matsuki T."/>
        </authorList>
    </citation>
    <scope>NUCLEOTIDE SEQUENCE</scope>
    <source>
        <strain evidence="1">YIT 13062</strain>
    </source>
</reference>
<protein>
    <submittedName>
        <fullName evidence="1">Uncharacterized protein</fullName>
    </submittedName>
</protein>
<evidence type="ECO:0000313" key="2">
    <source>
        <dbReference type="Proteomes" id="UP001161916"/>
    </source>
</evidence>
<evidence type="ECO:0000313" key="1">
    <source>
        <dbReference type="EMBL" id="MDH7889070.1"/>
    </source>
</evidence>
<reference evidence="1" key="1">
    <citation type="submission" date="2022-09" db="EMBL/GenBank/DDBJ databases">
        <authorList>
            <person name="Orihara K."/>
        </authorList>
    </citation>
    <scope>NUCLEOTIDE SEQUENCE</scope>
    <source>
        <strain evidence="1">YIT 13062</strain>
    </source>
</reference>
<dbReference type="EMBL" id="JAOPMH010000001">
    <property type="protein sequence ID" value="MDH7889070.1"/>
    <property type="molecule type" value="Genomic_DNA"/>
</dbReference>
<proteinExistence type="predicted"/>
<dbReference type="AlphaFoldDB" id="A0AA43T214"/>
<gene>
    <name evidence="1" type="ORF">OB951_00300</name>
</gene>
<name>A0AA43T214_9BIFI</name>
<sequence>MDFRPVEDSVLYREGVGDADFRIRLYSIGVGSLAKLAKLSLSEFLCYLNRLRESRRIEYSGGVSVPQFGALNIARLERVMFERGFRFRNGSLNPSDLTMLGNNRDGSPTGKNMVNAHDVISGQPVFFFGARRKSLLVARRKRLLDELAGIEVELASLG</sequence>
<organism evidence="1 2">
    <name type="scientific">Bifidobacterium catenulatum subsp. kashiwanohense</name>
    <dbReference type="NCBI Taxonomy" id="630129"/>
    <lineage>
        <taxon>Bacteria</taxon>
        <taxon>Bacillati</taxon>
        <taxon>Actinomycetota</taxon>
        <taxon>Actinomycetes</taxon>
        <taxon>Bifidobacteriales</taxon>
        <taxon>Bifidobacteriaceae</taxon>
        <taxon>Bifidobacterium</taxon>
    </lineage>
</organism>
<accession>A0AA43T214</accession>